<keyword evidence="2" id="KW-1185">Reference proteome</keyword>
<dbReference type="KEGG" id="psco:LY89DRAFT_504380"/>
<dbReference type="GeneID" id="28817721"/>
<proteinExistence type="predicted"/>
<dbReference type="Proteomes" id="UP000070700">
    <property type="component" value="Unassembled WGS sequence"/>
</dbReference>
<dbReference type="EMBL" id="KQ947412">
    <property type="protein sequence ID" value="KUJ18762.1"/>
    <property type="molecule type" value="Genomic_DNA"/>
</dbReference>
<evidence type="ECO:0000313" key="2">
    <source>
        <dbReference type="Proteomes" id="UP000070700"/>
    </source>
</evidence>
<gene>
    <name evidence="1" type="ORF">LY89DRAFT_504380</name>
</gene>
<organism evidence="1 2">
    <name type="scientific">Mollisia scopiformis</name>
    <name type="common">Conifer needle endophyte fungus</name>
    <name type="synonym">Phialocephala scopiformis</name>
    <dbReference type="NCBI Taxonomy" id="149040"/>
    <lineage>
        <taxon>Eukaryota</taxon>
        <taxon>Fungi</taxon>
        <taxon>Dikarya</taxon>
        <taxon>Ascomycota</taxon>
        <taxon>Pezizomycotina</taxon>
        <taxon>Leotiomycetes</taxon>
        <taxon>Helotiales</taxon>
        <taxon>Mollisiaceae</taxon>
        <taxon>Mollisia</taxon>
    </lineage>
</organism>
<sequence>MDLGCSRLFQLANTSAGQQNFSNITTSPGSDPEDEMTRCTRSHIRAKTSPSLPAFFKYKINTMPAFASPWQALDKHSPCFPIIRQLACELCLNPVGRALMFAAVPLPCPSNRSKNLPGTLQRHFSKINITASASSFPI</sequence>
<dbReference type="InParanoid" id="A0A194XG63"/>
<dbReference type="AlphaFoldDB" id="A0A194XG63"/>
<protein>
    <submittedName>
        <fullName evidence="1">Uncharacterized protein</fullName>
    </submittedName>
</protein>
<evidence type="ECO:0000313" key="1">
    <source>
        <dbReference type="EMBL" id="KUJ18762.1"/>
    </source>
</evidence>
<name>A0A194XG63_MOLSC</name>
<dbReference type="RefSeq" id="XP_018073117.1">
    <property type="nucleotide sequence ID" value="XM_018207995.1"/>
</dbReference>
<reference evidence="1 2" key="1">
    <citation type="submission" date="2015-10" db="EMBL/GenBank/DDBJ databases">
        <title>Full genome of DAOMC 229536 Phialocephala scopiformis, a fungal endophyte of spruce producing the potent anti-insectan compound rugulosin.</title>
        <authorList>
            <consortium name="DOE Joint Genome Institute"/>
            <person name="Walker A.K."/>
            <person name="Frasz S.L."/>
            <person name="Seifert K.A."/>
            <person name="Miller J.D."/>
            <person name="Mondo S.J."/>
            <person name="Labutti K."/>
            <person name="Lipzen A."/>
            <person name="Dockter R."/>
            <person name="Kennedy M."/>
            <person name="Grigoriev I.V."/>
            <person name="Spatafora J.W."/>
        </authorList>
    </citation>
    <scope>NUCLEOTIDE SEQUENCE [LARGE SCALE GENOMIC DNA]</scope>
    <source>
        <strain evidence="1 2">CBS 120377</strain>
    </source>
</reference>
<accession>A0A194XG63</accession>